<dbReference type="RefSeq" id="XP_062878189.1">
    <property type="nucleotide sequence ID" value="XM_063022119.1"/>
</dbReference>
<dbReference type="AlphaFoldDB" id="A0AAX4HBZ2"/>
<reference evidence="8 9" key="1">
    <citation type="submission" date="2023-10" db="EMBL/GenBank/DDBJ databases">
        <title>Draft Genome Sequence of Candida saopaulonensis from a very Premature Infant with Sepsis.</title>
        <authorList>
            <person name="Ning Y."/>
            <person name="Dai R."/>
            <person name="Xiao M."/>
            <person name="Xu Y."/>
            <person name="Yan Q."/>
            <person name="Zhang L."/>
        </authorList>
    </citation>
    <scope>NUCLEOTIDE SEQUENCE [LARGE SCALE GENOMIC DNA]</scope>
    <source>
        <strain evidence="8 9">19XY460</strain>
    </source>
</reference>
<dbReference type="PANTHER" id="PTHR15590:SF0">
    <property type="entry name" value="CX9C MOTIF-CONTAINING PROTEIN 4"/>
    <property type="match status" value="1"/>
</dbReference>
<proteinExistence type="inferred from homology"/>
<dbReference type="InterPro" id="IPR027179">
    <property type="entry name" value="CMC4"/>
</dbReference>
<dbReference type="InterPro" id="IPR009069">
    <property type="entry name" value="Cys_alpha_HP_mot_SF"/>
</dbReference>
<evidence type="ECO:0000256" key="6">
    <source>
        <dbReference type="ARBA" id="ARBA00023157"/>
    </source>
</evidence>
<evidence type="ECO:0000256" key="2">
    <source>
        <dbReference type="ARBA" id="ARBA00009858"/>
    </source>
</evidence>
<evidence type="ECO:0000313" key="8">
    <source>
        <dbReference type="EMBL" id="WPK25807.1"/>
    </source>
</evidence>
<evidence type="ECO:0000256" key="7">
    <source>
        <dbReference type="PIRSR" id="PIRSR627179-50"/>
    </source>
</evidence>
<feature type="disulfide bond" evidence="7">
    <location>
        <begin position="17"/>
        <end position="28"/>
    </location>
</feature>
<dbReference type="Proteomes" id="UP001338582">
    <property type="component" value="Chromosome 4"/>
</dbReference>
<evidence type="ECO:0000256" key="3">
    <source>
        <dbReference type="ARBA" id="ARBA00019406"/>
    </source>
</evidence>
<feature type="disulfide bond" evidence="7">
    <location>
        <begin position="39"/>
        <end position="55"/>
    </location>
</feature>
<protein>
    <recommendedName>
        <fullName evidence="3">Cx9C motif-containing protein 4, mitochondrial</fullName>
    </recommendedName>
</protein>
<dbReference type="Pfam" id="PF08991">
    <property type="entry name" value="CMC4"/>
    <property type="match status" value="1"/>
</dbReference>
<dbReference type="KEGG" id="asau:88174202"/>
<dbReference type="GeneID" id="88174202"/>
<evidence type="ECO:0000256" key="5">
    <source>
        <dbReference type="ARBA" id="ARBA00023128"/>
    </source>
</evidence>
<dbReference type="PANTHER" id="PTHR15590">
    <property type="entry name" value="CX9C MOTIF-CONTAINING PROTEIN 4"/>
    <property type="match status" value="1"/>
</dbReference>
<keyword evidence="6 7" id="KW-1015">Disulfide bond</keyword>
<keyword evidence="5" id="KW-0496">Mitochondrion</keyword>
<dbReference type="SUPFAM" id="SSF47072">
    <property type="entry name" value="Cysteine alpha-hairpin motif"/>
    <property type="match status" value="1"/>
</dbReference>
<keyword evidence="4" id="KW-0677">Repeat</keyword>
<comment type="subcellular location">
    <subcellularLocation>
        <location evidence="1">Mitochondrion intermembrane space</location>
    </subcellularLocation>
</comment>
<dbReference type="PROSITE" id="PS51808">
    <property type="entry name" value="CHCH"/>
    <property type="match status" value="1"/>
</dbReference>
<sequence>MSENSTCKPFACAIQNCLQENGYNESKCTKVIDELYKCCREFYEKEGPEALSVCCPKFNLLQLKLKQRLMKQIDAKLILK</sequence>
<gene>
    <name evidence="8" type="ORF">PUMCH_003138</name>
</gene>
<dbReference type="Gene3D" id="1.10.287.1130">
    <property type="entry name" value="CytochromE C oxidase copper chaperone"/>
    <property type="match status" value="1"/>
</dbReference>
<dbReference type="EMBL" id="CP138897">
    <property type="protein sequence ID" value="WPK25807.1"/>
    <property type="molecule type" value="Genomic_DNA"/>
</dbReference>
<evidence type="ECO:0000256" key="1">
    <source>
        <dbReference type="ARBA" id="ARBA00004569"/>
    </source>
</evidence>
<accession>A0AAX4HBZ2</accession>
<comment type="similarity">
    <text evidence="2">Belongs to the CMC4 family.</text>
</comment>
<dbReference type="GO" id="GO:0005758">
    <property type="term" value="C:mitochondrial intermembrane space"/>
    <property type="evidence" value="ECO:0007669"/>
    <property type="project" value="UniProtKB-SubCell"/>
</dbReference>
<dbReference type="FunFam" id="1.10.287.1130:FF:000008">
    <property type="entry name" value="Cx9C motif-containing protein 4, mitochondrial"/>
    <property type="match status" value="1"/>
</dbReference>
<keyword evidence="9" id="KW-1185">Reference proteome</keyword>
<organism evidence="8 9">
    <name type="scientific">Australozyma saopauloensis</name>
    <dbReference type="NCBI Taxonomy" id="291208"/>
    <lineage>
        <taxon>Eukaryota</taxon>
        <taxon>Fungi</taxon>
        <taxon>Dikarya</taxon>
        <taxon>Ascomycota</taxon>
        <taxon>Saccharomycotina</taxon>
        <taxon>Pichiomycetes</taxon>
        <taxon>Metschnikowiaceae</taxon>
        <taxon>Australozyma</taxon>
    </lineage>
</organism>
<name>A0AAX4HBZ2_9ASCO</name>
<feature type="disulfide bond" evidence="7">
    <location>
        <begin position="7"/>
        <end position="38"/>
    </location>
</feature>
<evidence type="ECO:0000256" key="4">
    <source>
        <dbReference type="ARBA" id="ARBA00022737"/>
    </source>
</evidence>
<evidence type="ECO:0000313" key="9">
    <source>
        <dbReference type="Proteomes" id="UP001338582"/>
    </source>
</evidence>